<reference evidence="2 3" key="1">
    <citation type="submission" date="2020-06" db="EMBL/GenBank/DDBJ databases">
        <authorList>
            <person name="Chanama M."/>
        </authorList>
    </citation>
    <scope>NUCLEOTIDE SEQUENCE [LARGE SCALE GENOMIC DNA]</scope>
    <source>
        <strain evidence="2 3">TBRC6557</strain>
    </source>
</reference>
<feature type="compositionally biased region" description="Low complexity" evidence="1">
    <location>
        <begin position="442"/>
        <end position="458"/>
    </location>
</feature>
<evidence type="ECO:0000313" key="3">
    <source>
        <dbReference type="Proteomes" id="UP000546126"/>
    </source>
</evidence>
<dbReference type="AlphaFoldDB" id="A0A7Y6MFY6"/>
<feature type="compositionally biased region" description="Low complexity" evidence="1">
    <location>
        <begin position="60"/>
        <end position="76"/>
    </location>
</feature>
<evidence type="ECO:0000256" key="1">
    <source>
        <dbReference type="SAM" id="MobiDB-lite"/>
    </source>
</evidence>
<feature type="region of interest" description="Disordered" evidence="1">
    <location>
        <begin position="119"/>
        <end position="486"/>
    </location>
</feature>
<feature type="compositionally biased region" description="Basic and acidic residues" evidence="1">
    <location>
        <begin position="418"/>
        <end position="441"/>
    </location>
</feature>
<gene>
    <name evidence="2" type="ORF">HT134_36185</name>
</gene>
<dbReference type="EMBL" id="JABWGO010000012">
    <property type="protein sequence ID" value="NUW45515.1"/>
    <property type="molecule type" value="Genomic_DNA"/>
</dbReference>
<feature type="compositionally biased region" description="Pro residues" evidence="1">
    <location>
        <begin position="399"/>
        <end position="415"/>
    </location>
</feature>
<feature type="compositionally biased region" description="Basic residues" evidence="1">
    <location>
        <begin position="356"/>
        <end position="367"/>
    </location>
</feature>
<feature type="compositionally biased region" description="Gly residues" evidence="1">
    <location>
        <begin position="177"/>
        <end position="187"/>
    </location>
</feature>
<comment type="caution">
    <text evidence="2">The sequence shown here is derived from an EMBL/GenBank/DDBJ whole genome shotgun (WGS) entry which is preliminary data.</text>
</comment>
<feature type="compositionally biased region" description="Pro residues" evidence="1">
    <location>
        <begin position="17"/>
        <end position="30"/>
    </location>
</feature>
<dbReference type="RefSeq" id="WP_175604975.1">
    <property type="nucleotide sequence ID" value="NZ_JABWGO010000012.1"/>
</dbReference>
<feature type="region of interest" description="Disordered" evidence="1">
    <location>
        <begin position="1"/>
        <end position="103"/>
    </location>
</feature>
<evidence type="ECO:0000313" key="2">
    <source>
        <dbReference type="EMBL" id="NUW45515.1"/>
    </source>
</evidence>
<feature type="compositionally biased region" description="Basic and acidic residues" evidence="1">
    <location>
        <begin position="302"/>
        <end position="311"/>
    </location>
</feature>
<feature type="compositionally biased region" description="Basic and acidic residues" evidence="1">
    <location>
        <begin position="243"/>
        <end position="262"/>
    </location>
</feature>
<proteinExistence type="predicted"/>
<dbReference type="Proteomes" id="UP000546126">
    <property type="component" value="Unassembled WGS sequence"/>
</dbReference>
<feature type="compositionally biased region" description="Low complexity" evidence="1">
    <location>
        <begin position="143"/>
        <end position="153"/>
    </location>
</feature>
<organism evidence="2 3">
    <name type="scientific">Nonomuraea rhodomycinica</name>
    <dbReference type="NCBI Taxonomy" id="1712872"/>
    <lineage>
        <taxon>Bacteria</taxon>
        <taxon>Bacillati</taxon>
        <taxon>Actinomycetota</taxon>
        <taxon>Actinomycetes</taxon>
        <taxon>Streptosporangiales</taxon>
        <taxon>Streptosporangiaceae</taxon>
        <taxon>Nonomuraea</taxon>
    </lineage>
</organism>
<name>A0A7Y6MFY6_9ACTN</name>
<sequence>MSDDDNVVSFRSRPDGSVPPPPLPPEPTPQFPAFLAEGAPSEPEARPAGTWPSLPRVGQMAPPLALMMPALPTPTAADDEEEGAFAPPQPEDPDNPTPRDTLQLAVALMTAMGVAAAQGMWHRARHRSALADQARAAADKATAKAAAAGAGTRAEGKRSGLLTRSHQEGAHRKPHGPRGGGRGAGGHTGHDGERKPRKAPKGGLEGARRPGDGKSGPGKAPKAGPGGKTVRDQDKAKQRKRRPDKDGSAPARPDARAPEGKGKSPKQPSPDAAKKTSDKGAPDAKRPSPPGPRPLTWKAPKRKDAKDDGGPKRWTGGRPESSGKPAKKPKGGAGKDEPAAKTPGGSRRPEGQKLTWKARKGGKRSAGPKRWTAGRPGGKATTGAKPASDYQDAAGSWRSPPPPPPGWEGMRPPPGADRAYRFERMERVDEPSGRDQSDKPARAVAGAPAAGWRALPAGHASSTPQSAPYEQGARSMSTPPPRTTQYGDAELTIYDVIEADADMAEEITDGVAEARATADGCERLITKLEAVHAKVIELKVPGVLAGWMVRLMDKTFTVKARANAIAESLPRAAEAIATAGSNAAARHKPLADAVRDAGHARPAEREYHDE</sequence>
<protein>
    <submittedName>
        <fullName evidence="2">Uncharacterized protein</fullName>
    </submittedName>
</protein>
<accession>A0A7Y6MFY6</accession>
<feature type="compositionally biased region" description="Basic and acidic residues" evidence="1">
    <location>
        <begin position="272"/>
        <end position="286"/>
    </location>
</feature>
<keyword evidence="3" id="KW-1185">Reference proteome</keyword>